<feature type="region of interest" description="Disordered" evidence="1">
    <location>
        <begin position="101"/>
        <end position="127"/>
    </location>
</feature>
<evidence type="ECO:0000313" key="3">
    <source>
        <dbReference type="Proteomes" id="UP000053958"/>
    </source>
</evidence>
<evidence type="ECO:0000256" key="1">
    <source>
        <dbReference type="SAM" id="MobiDB-lite"/>
    </source>
</evidence>
<gene>
    <name evidence="2" type="ORF">T310_10153</name>
</gene>
<dbReference type="AlphaFoldDB" id="A0A0F4YEC2"/>
<name>A0A0F4YEC2_RASE3</name>
<accession>A0A0F4YEC2</accession>
<proteinExistence type="predicted"/>
<keyword evidence="3" id="KW-1185">Reference proteome</keyword>
<sequence length="180" mass="20180">IPPFLDENPHQEHHHGDFADSHGQGDDTLPDDEDLDAGRDLVDGQILDVDAHAVRCGRGTQAGKRGHQDLCILIRPRRPDTCVCTYPGDDYKIVIRTDTRAEDGSSVQTQDDDGEVENDLEPEDANERRAFSSECHGRLDRRKVRYQSICEGHADTFFFLLLLSKDSVSSPHPAAMRWTS</sequence>
<feature type="non-terminal residue" evidence="2">
    <location>
        <position position="1"/>
    </location>
</feature>
<protein>
    <submittedName>
        <fullName evidence="2">Uncharacterized protein</fullName>
    </submittedName>
</protein>
<dbReference type="Proteomes" id="UP000053958">
    <property type="component" value="Unassembled WGS sequence"/>
</dbReference>
<reference evidence="2 3" key="1">
    <citation type="submission" date="2015-04" db="EMBL/GenBank/DDBJ databases">
        <authorList>
            <person name="Heijne W.H."/>
            <person name="Fedorova N.D."/>
            <person name="Nierman W.C."/>
            <person name="Vollebregt A.W."/>
            <person name="Zhao Z."/>
            <person name="Wu L."/>
            <person name="Kumar M."/>
            <person name="Stam H."/>
            <person name="van den Berg M.A."/>
            <person name="Pel H.J."/>
        </authorList>
    </citation>
    <scope>NUCLEOTIDE SEQUENCE [LARGE SCALE GENOMIC DNA]</scope>
    <source>
        <strain evidence="2 3">CBS 393.64</strain>
    </source>
</reference>
<evidence type="ECO:0000313" key="2">
    <source>
        <dbReference type="EMBL" id="KKA16266.1"/>
    </source>
</evidence>
<dbReference type="GeneID" id="25313220"/>
<feature type="compositionally biased region" description="Basic and acidic residues" evidence="1">
    <location>
        <begin position="7"/>
        <end position="25"/>
    </location>
</feature>
<dbReference type="RefSeq" id="XP_013322878.1">
    <property type="nucleotide sequence ID" value="XM_013467424.1"/>
</dbReference>
<feature type="compositionally biased region" description="Acidic residues" evidence="1">
    <location>
        <begin position="110"/>
        <end position="124"/>
    </location>
</feature>
<organism evidence="2 3">
    <name type="scientific">Rasamsonia emersonii (strain ATCC 16479 / CBS 393.64 / IMI 116815)</name>
    <dbReference type="NCBI Taxonomy" id="1408163"/>
    <lineage>
        <taxon>Eukaryota</taxon>
        <taxon>Fungi</taxon>
        <taxon>Dikarya</taxon>
        <taxon>Ascomycota</taxon>
        <taxon>Pezizomycotina</taxon>
        <taxon>Eurotiomycetes</taxon>
        <taxon>Eurotiomycetidae</taxon>
        <taxon>Eurotiales</taxon>
        <taxon>Trichocomaceae</taxon>
        <taxon>Rasamsonia</taxon>
    </lineage>
</organism>
<feature type="region of interest" description="Disordered" evidence="1">
    <location>
        <begin position="1"/>
        <end position="37"/>
    </location>
</feature>
<dbReference type="EMBL" id="LASV01000800">
    <property type="protein sequence ID" value="KKA16266.1"/>
    <property type="molecule type" value="Genomic_DNA"/>
</dbReference>
<comment type="caution">
    <text evidence="2">The sequence shown here is derived from an EMBL/GenBank/DDBJ whole genome shotgun (WGS) entry which is preliminary data.</text>
</comment>